<name>A0A5N5TJW6_9CRUS</name>
<sequence length="362" mass="41888">MDVEDAFQNLSLCMTYIPTTQEYYDALGWIWILFVIAGCGTCLLLYCLFVEQVVFAAQSAHHVYRNSLIWIASVFYDPYDTRISKFTDLTVLMYGSEEVMLWRMKDDNIKLNKLPLCCFFSCIKPIKMTKKKLRFIIAGVQQLPYSQCFYLIMVMILQAANQVVIGSLDPAGTYFWLDSFSVTSSLMGVYFLNVLSSASFDYLKRYNYSRLSFVMSALILLTKFQSLLFSILAYYGAFPCIPPISHYVYKETVENCFYIIEMLIFGLYSYRIYRKIPFDTANPTVVRTDLQGITLPHYESYVPSFENPYSGRGLVFPTDDNLEESEASRDSHENEFFSRGNRESVTKKCLPGKESCYILYKI</sequence>
<dbReference type="Proteomes" id="UP000326759">
    <property type="component" value="Unassembled WGS sequence"/>
</dbReference>
<dbReference type="Pfam" id="PF03619">
    <property type="entry name" value="Solute_trans_a"/>
    <property type="match status" value="1"/>
</dbReference>
<dbReference type="AlphaFoldDB" id="A0A5N5TJW6"/>
<feature type="transmembrane region" description="Helical" evidence="5">
    <location>
        <begin position="213"/>
        <end position="237"/>
    </location>
</feature>
<accession>A0A5N5TJW6</accession>
<gene>
    <name evidence="6" type="primary">SLC51A</name>
    <name evidence="6" type="ORF">Anas_00325</name>
</gene>
<comment type="subcellular location">
    <subcellularLocation>
        <location evidence="1">Membrane</location>
        <topology evidence="1">Multi-pass membrane protein</topology>
    </subcellularLocation>
</comment>
<reference evidence="6 7" key="1">
    <citation type="journal article" date="2019" name="PLoS Biol.">
        <title>Sex chromosomes control vertical transmission of feminizing Wolbachia symbionts in an isopod.</title>
        <authorList>
            <person name="Becking T."/>
            <person name="Chebbi M.A."/>
            <person name="Giraud I."/>
            <person name="Moumen B."/>
            <person name="Laverre T."/>
            <person name="Caubet Y."/>
            <person name="Peccoud J."/>
            <person name="Gilbert C."/>
            <person name="Cordaux R."/>
        </authorList>
    </citation>
    <scope>NUCLEOTIDE SEQUENCE [LARGE SCALE GENOMIC DNA]</scope>
    <source>
        <strain evidence="6">ANa2</strain>
        <tissue evidence="6">Whole body excluding digestive tract and cuticle</tissue>
    </source>
</reference>
<dbReference type="SMART" id="SM01417">
    <property type="entry name" value="Solute_trans_a"/>
    <property type="match status" value="1"/>
</dbReference>
<evidence type="ECO:0000313" key="6">
    <source>
        <dbReference type="EMBL" id="KAB7506451.1"/>
    </source>
</evidence>
<protein>
    <submittedName>
        <fullName evidence="6">Organic solute transporter subunit alpha</fullName>
    </submittedName>
</protein>
<proteinExistence type="predicted"/>
<keyword evidence="2 5" id="KW-0812">Transmembrane</keyword>
<evidence type="ECO:0000256" key="5">
    <source>
        <dbReference type="SAM" id="Phobius"/>
    </source>
</evidence>
<evidence type="ECO:0000256" key="4">
    <source>
        <dbReference type="ARBA" id="ARBA00023136"/>
    </source>
</evidence>
<feature type="transmembrane region" description="Helical" evidence="5">
    <location>
        <begin position="174"/>
        <end position="192"/>
    </location>
</feature>
<dbReference type="EMBL" id="SEYY01000804">
    <property type="protein sequence ID" value="KAB7506451.1"/>
    <property type="molecule type" value="Genomic_DNA"/>
</dbReference>
<keyword evidence="3 5" id="KW-1133">Transmembrane helix</keyword>
<feature type="transmembrane region" description="Helical" evidence="5">
    <location>
        <begin position="28"/>
        <end position="49"/>
    </location>
</feature>
<evidence type="ECO:0000256" key="1">
    <source>
        <dbReference type="ARBA" id="ARBA00004141"/>
    </source>
</evidence>
<feature type="transmembrane region" description="Helical" evidence="5">
    <location>
        <begin position="257"/>
        <end position="273"/>
    </location>
</feature>
<dbReference type="PANTHER" id="PTHR23423">
    <property type="entry name" value="ORGANIC SOLUTE TRANSPORTER-RELATED"/>
    <property type="match status" value="1"/>
</dbReference>
<organism evidence="6 7">
    <name type="scientific">Armadillidium nasatum</name>
    <dbReference type="NCBI Taxonomy" id="96803"/>
    <lineage>
        <taxon>Eukaryota</taxon>
        <taxon>Metazoa</taxon>
        <taxon>Ecdysozoa</taxon>
        <taxon>Arthropoda</taxon>
        <taxon>Crustacea</taxon>
        <taxon>Multicrustacea</taxon>
        <taxon>Malacostraca</taxon>
        <taxon>Eumalacostraca</taxon>
        <taxon>Peracarida</taxon>
        <taxon>Isopoda</taxon>
        <taxon>Oniscidea</taxon>
        <taxon>Crinocheta</taxon>
        <taxon>Armadillidiidae</taxon>
        <taxon>Armadillidium</taxon>
    </lineage>
</organism>
<dbReference type="InterPro" id="IPR005178">
    <property type="entry name" value="Ostalpha/TMEM184C"/>
</dbReference>
<dbReference type="GO" id="GO:0016020">
    <property type="term" value="C:membrane"/>
    <property type="evidence" value="ECO:0007669"/>
    <property type="project" value="UniProtKB-SubCell"/>
</dbReference>
<dbReference type="OrthoDB" id="5832279at2759"/>
<evidence type="ECO:0000256" key="2">
    <source>
        <dbReference type="ARBA" id="ARBA00022692"/>
    </source>
</evidence>
<comment type="caution">
    <text evidence="6">The sequence shown here is derived from an EMBL/GenBank/DDBJ whole genome shotgun (WGS) entry which is preliminary data.</text>
</comment>
<keyword evidence="4 5" id="KW-0472">Membrane</keyword>
<evidence type="ECO:0000256" key="3">
    <source>
        <dbReference type="ARBA" id="ARBA00022989"/>
    </source>
</evidence>
<evidence type="ECO:0000313" key="7">
    <source>
        <dbReference type="Proteomes" id="UP000326759"/>
    </source>
</evidence>
<keyword evidence="7" id="KW-1185">Reference proteome</keyword>